<evidence type="ECO:0000313" key="6">
    <source>
        <dbReference type="EMBL" id="PRW63539.1"/>
    </source>
</evidence>
<dbReference type="Pfam" id="PF02353">
    <property type="entry name" value="CMAS"/>
    <property type="match status" value="1"/>
</dbReference>
<evidence type="ECO:0000256" key="1">
    <source>
        <dbReference type="ARBA" id="ARBA00010815"/>
    </source>
</evidence>
<dbReference type="InterPro" id="IPR003333">
    <property type="entry name" value="CMAS"/>
</dbReference>
<sequence length="396" mass="43879">MGPAPHAPVRAFAAERLFRRAVRDLPVRIVLAGGERLGAGGTGTPLMRVERPDAFFHRLGADAKIGFGEAYMAGDWSSPDPAALLTPFAERMSTLVPAPLQHARHWVERRQPAAERGTRPGARSNIARHYDLSNDVFAAFLDETMTYSGGWFFPGDDLAAAQRRKIDGVLDLAHVGSGTNLLEIGTGWGSLAIRAAERGAVVTTVTLSAEQQRLARERVAAAGVSDRVDVLLCDYRDVTGRYDAVVSVEMIEAVGHEFWPTYFSALDRLLVPGGRVGLQAITMPHSRMRATRNSYTWIHKYIFPGGLIPSVRAIDTAVTRCTGLVPTGRRFFGDGYAETLRQWRERFLRGWEELARLGFDERFRRMWEFYLAYSEAGFRAGYLDVGQFGFLEPGGK</sequence>
<dbReference type="PANTHER" id="PTHR43667">
    <property type="entry name" value="CYCLOPROPANE-FATTY-ACYL-PHOSPHOLIPID SYNTHASE"/>
    <property type="match status" value="1"/>
</dbReference>
<keyword evidence="3 6" id="KW-0808">Transferase</keyword>
<reference evidence="6 7" key="1">
    <citation type="submission" date="2018-03" db="EMBL/GenBank/DDBJ databases">
        <title>Actinopolyspora mortivallis from Sahara, screening for active biomolecules.</title>
        <authorList>
            <person name="Selama O."/>
            <person name="Wellington E.M.H."/>
            <person name="Hacene H."/>
        </authorList>
    </citation>
    <scope>NUCLEOTIDE SEQUENCE [LARGE SCALE GENOMIC DNA]</scope>
    <source>
        <strain evidence="6 7">M5A</strain>
    </source>
</reference>
<proteinExistence type="inferred from homology"/>
<dbReference type="GO" id="GO:0008168">
    <property type="term" value="F:methyltransferase activity"/>
    <property type="evidence" value="ECO:0007669"/>
    <property type="project" value="UniProtKB-KW"/>
</dbReference>
<dbReference type="InterPro" id="IPR050723">
    <property type="entry name" value="CFA/CMAS"/>
</dbReference>
<dbReference type="PANTHER" id="PTHR43667:SF2">
    <property type="entry name" value="FATTY ACID C-METHYL TRANSFERASE"/>
    <property type="match status" value="1"/>
</dbReference>
<evidence type="ECO:0000256" key="3">
    <source>
        <dbReference type="ARBA" id="ARBA00022679"/>
    </source>
</evidence>
<dbReference type="STRING" id="1050202.GCA_000384035_01453"/>
<keyword evidence="7" id="KW-1185">Reference proteome</keyword>
<dbReference type="CDD" id="cd02440">
    <property type="entry name" value="AdoMet_MTases"/>
    <property type="match status" value="1"/>
</dbReference>
<keyword evidence="2 6" id="KW-0489">Methyltransferase</keyword>
<evidence type="ECO:0000313" key="7">
    <source>
        <dbReference type="Proteomes" id="UP000239352"/>
    </source>
</evidence>
<dbReference type="InterPro" id="IPR029063">
    <property type="entry name" value="SAM-dependent_MTases_sf"/>
</dbReference>
<evidence type="ECO:0000256" key="2">
    <source>
        <dbReference type="ARBA" id="ARBA00022603"/>
    </source>
</evidence>
<dbReference type="FunCoup" id="A0A2T0GWQ2">
    <property type="interactions" value="33"/>
</dbReference>
<gene>
    <name evidence="6" type="ORF">CEP50_09960</name>
</gene>
<keyword evidence="5" id="KW-0443">Lipid metabolism</keyword>
<dbReference type="SUPFAM" id="SSF53335">
    <property type="entry name" value="S-adenosyl-L-methionine-dependent methyltransferases"/>
    <property type="match status" value="1"/>
</dbReference>
<evidence type="ECO:0000256" key="4">
    <source>
        <dbReference type="ARBA" id="ARBA00022691"/>
    </source>
</evidence>
<organism evidence="6 7">
    <name type="scientific">Actinopolyspora mortivallis</name>
    <dbReference type="NCBI Taxonomy" id="33906"/>
    <lineage>
        <taxon>Bacteria</taxon>
        <taxon>Bacillati</taxon>
        <taxon>Actinomycetota</taxon>
        <taxon>Actinomycetes</taxon>
        <taxon>Actinopolysporales</taxon>
        <taxon>Actinopolysporaceae</taxon>
        <taxon>Actinopolyspora</taxon>
    </lineage>
</organism>
<dbReference type="Proteomes" id="UP000239352">
    <property type="component" value="Unassembled WGS sequence"/>
</dbReference>
<dbReference type="GO" id="GO:0008610">
    <property type="term" value="P:lipid biosynthetic process"/>
    <property type="evidence" value="ECO:0007669"/>
    <property type="project" value="InterPro"/>
</dbReference>
<evidence type="ECO:0000256" key="5">
    <source>
        <dbReference type="ARBA" id="ARBA00023098"/>
    </source>
</evidence>
<dbReference type="AlphaFoldDB" id="A0A2T0GWQ2"/>
<accession>A0A2T0GWQ2</accession>
<dbReference type="EMBL" id="PVSR01000013">
    <property type="protein sequence ID" value="PRW63539.1"/>
    <property type="molecule type" value="Genomic_DNA"/>
</dbReference>
<dbReference type="GO" id="GO:0032259">
    <property type="term" value="P:methylation"/>
    <property type="evidence" value="ECO:0007669"/>
    <property type="project" value="UniProtKB-KW"/>
</dbReference>
<keyword evidence="4" id="KW-0949">S-adenosyl-L-methionine</keyword>
<dbReference type="InParanoid" id="A0A2T0GWQ2"/>
<dbReference type="PIRSF" id="PIRSF003085">
    <property type="entry name" value="CMAS"/>
    <property type="match status" value="1"/>
</dbReference>
<name>A0A2T0GWQ2_ACTMO</name>
<protein>
    <submittedName>
        <fullName evidence="6">SAM-dependent methyltransferase</fullName>
    </submittedName>
</protein>
<dbReference type="Gene3D" id="3.40.50.150">
    <property type="entry name" value="Vaccinia Virus protein VP39"/>
    <property type="match status" value="1"/>
</dbReference>
<comment type="similarity">
    <text evidence="1">Belongs to the CFA/CMAS family.</text>
</comment>
<comment type="caution">
    <text evidence="6">The sequence shown here is derived from an EMBL/GenBank/DDBJ whole genome shotgun (WGS) entry which is preliminary data.</text>
</comment>